<dbReference type="GO" id="GO:0016747">
    <property type="term" value="F:acyltransferase activity, transferring groups other than amino-acyl groups"/>
    <property type="evidence" value="ECO:0007669"/>
    <property type="project" value="InterPro"/>
</dbReference>
<dbReference type="InterPro" id="IPR000182">
    <property type="entry name" value="GNAT_dom"/>
</dbReference>
<dbReference type="Pfam" id="PF08445">
    <property type="entry name" value="FR47"/>
    <property type="match status" value="1"/>
</dbReference>
<dbReference type="CDD" id="cd04301">
    <property type="entry name" value="NAT_SF"/>
    <property type="match status" value="1"/>
</dbReference>
<accession>A0A179SXI0</accession>
<gene>
    <name evidence="2" type="ORF">A6K24_03235</name>
</gene>
<dbReference type="Proteomes" id="UP000078534">
    <property type="component" value="Unassembled WGS sequence"/>
</dbReference>
<dbReference type="InterPro" id="IPR016181">
    <property type="entry name" value="Acyl_CoA_acyltransferase"/>
</dbReference>
<sequence>MISLSSRALEKDDYEFFKEIIFESNEWQSEECKVEDLHSYLLSYKMFNGEWRIWKSGDKQVGVTYLMEWSPANEKPWIGTILVHPQLRMKGFGKSIVTEIGSELSRKGHKALFVGCPIQQGTWIQFLGKCGFEQFKVEFDEYSSKEFMIAVKPL</sequence>
<dbReference type="SUPFAM" id="SSF55729">
    <property type="entry name" value="Acyl-CoA N-acyltransferases (Nat)"/>
    <property type="match status" value="1"/>
</dbReference>
<proteinExistence type="predicted"/>
<dbReference type="RefSeq" id="WP_083964571.1">
    <property type="nucleotide sequence ID" value="NZ_LWSG01000012.1"/>
</dbReference>
<dbReference type="EMBL" id="LWSG01000012">
    <property type="protein sequence ID" value="OAS86536.1"/>
    <property type="molecule type" value="Genomic_DNA"/>
</dbReference>
<dbReference type="STRING" id="152268.A6K24_03235"/>
<dbReference type="InterPro" id="IPR013653">
    <property type="entry name" value="GCN5-like_dom"/>
</dbReference>
<dbReference type="AlphaFoldDB" id="A0A179SXI0"/>
<keyword evidence="3" id="KW-1185">Reference proteome</keyword>
<protein>
    <recommendedName>
        <fullName evidence="1">N-acetyltransferase domain-containing protein</fullName>
    </recommendedName>
</protein>
<organism evidence="2 3">
    <name type="scientific">Metabacillus litoralis</name>
    <dbReference type="NCBI Taxonomy" id="152268"/>
    <lineage>
        <taxon>Bacteria</taxon>
        <taxon>Bacillati</taxon>
        <taxon>Bacillota</taxon>
        <taxon>Bacilli</taxon>
        <taxon>Bacillales</taxon>
        <taxon>Bacillaceae</taxon>
        <taxon>Metabacillus</taxon>
    </lineage>
</organism>
<comment type="caution">
    <text evidence="2">The sequence shown here is derived from an EMBL/GenBank/DDBJ whole genome shotgun (WGS) entry which is preliminary data.</text>
</comment>
<dbReference type="PROSITE" id="PS51186">
    <property type="entry name" value="GNAT"/>
    <property type="match status" value="1"/>
</dbReference>
<evidence type="ECO:0000259" key="1">
    <source>
        <dbReference type="PROSITE" id="PS51186"/>
    </source>
</evidence>
<evidence type="ECO:0000313" key="2">
    <source>
        <dbReference type="EMBL" id="OAS86536.1"/>
    </source>
</evidence>
<feature type="domain" description="N-acetyltransferase" evidence="1">
    <location>
        <begin position="4"/>
        <end position="154"/>
    </location>
</feature>
<name>A0A179SXI0_9BACI</name>
<evidence type="ECO:0000313" key="3">
    <source>
        <dbReference type="Proteomes" id="UP000078534"/>
    </source>
</evidence>
<reference evidence="3" key="1">
    <citation type="submission" date="2016-04" db="EMBL/GenBank/DDBJ databases">
        <authorList>
            <person name="Lyu Z."/>
            <person name="Lyu W."/>
        </authorList>
    </citation>
    <scope>NUCLEOTIDE SEQUENCE [LARGE SCALE GENOMIC DNA]</scope>
    <source>
        <strain evidence="3">C44</strain>
    </source>
</reference>
<dbReference type="Gene3D" id="3.40.630.30">
    <property type="match status" value="1"/>
</dbReference>